<sequence>MIFKCKNCGGNVVYSPERKKMFCPFCESEDSEERQDGVIETSGDENSIASEASQAAGADQPEGKLSAAEGEALKKVNKVCPNCGGEIPMTASTSATQCPYCDNYVIVDDQIAGSYTPHMLIPFRMGKEGCKKLIRDKFEKCIFAPTDFLSEVRLNGIHGDYVPFWFYDYDTNCTFHGEGTKVRSWTTGNTQYTETSYYDIVRDMDINFDKIPVDASIGMPDDVMDLMEPFDYKELQEFKPEYLSGFYSERYNMTSDLVESRAKAKMQEDAQKMLHDSYSGYSSVRKLGENISVTGSEVNYGLLPVWKYDYTYKGKEYPFYVNGQTGKLVGTAPISKAKVWAYAGTLGVTLAAILCMVNAIASLL</sequence>
<reference evidence="4 5" key="1">
    <citation type="submission" date="2019-08" db="EMBL/GenBank/DDBJ databases">
        <title>In-depth cultivation of the pig gut microbiome towards novel bacterial diversity and tailored functional studies.</title>
        <authorList>
            <person name="Wylensek D."/>
            <person name="Hitch T.C.A."/>
            <person name="Clavel T."/>
        </authorList>
    </citation>
    <scope>NUCLEOTIDE SEQUENCE [LARGE SCALE GENOMIC DNA]</scope>
    <source>
        <strain evidence="4 5">WCA3-601-WT-6H</strain>
    </source>
</reference>
<feature type="transmembrane region" description="Helical" evidence="2">
    <location>
        <begin position="339"/>
        <end position="361"/>
    </location>
</feature>
<dbReference type="Gene3D" id="2.20.28.30">
    <property type="entry name" value="RNA polymerase ii, chain L"/>
    <property type="match status" value="2"/>
</dbReference>
<dbReference type="PANTHER" id="PTHR37826">
    <property type="entry name" value="FLOTILLIN BAND_7_5 DOMAIN PROTEIN"/>
    <property type="match status" value="1"/>
</dbReference>
<protein>
    <recommendedName>
        <fullName evidence="3">Viral late gene transcription factor 3 zinc ribbon domain-containing protein</fullName>
    </recommendedName>
</protein>
<keyword evidence="2" id="KW-0472">Membrane</keyword>
<dbReference type="Pfam" id="PF08792">
    <property type="entry name" value="A2L_zn_ribbon"/>
    <property type="match status" value="1"/>
</dbReference>
<keyword evidence="5" id="KW-1185">Reference proteome</keyword>
<gene>
    <name evidence="4" type="ORF">FYJ59_02065</name>
</gene>
<evidence type="ECO:0000259" key="3">
    <source>
        <dbReference type="Pfam" id="PF08792"/>
    </source>
</evidence>
<feature type="domain" description="Viral late gene transcription factor 3 zinc ribbon" evidence="3">
    <location>
        <begin position="4"/>
        <end position="28"/>
    </location>
</feature>
<keyword evidence="2" id="KW-1133">Transmembrane helix</keyword>
<proteinExistence type="predicted"/>
<evidence type="ECO:0000256" key="1">
    <source>
        <dbReference type="SAM" id="MobiDB-lite"/>
    </source>
</evidence>
<organism evidence="4 5">
    <name type="scientific">Waltera intestinalis</name>
    <dbReference type="NCBI Taxonomy" id="2606635"/>
    <lineage>
        <taxon>Bacteria</taxon>
        <taxon>Bacillati</taxon>
        <taxon>Bacillota</taxon>
        <taxon>Clostridia</taxon>
        <taxon>Lachnospirales</taxon>
        <taxon>Lachnospiraceae</taxon>
        <taxon>Waltera</taxon>
    </lineage>
</organism>
<feature type="region of interest" description="Disordered" evidence="1">
    <location>
        <begin position="29"/>
        <end position="64"/>
    </location>
</feature>
<accession>A0A6L5YFI4</accession>
<keyword evidence="2" id="KW-0812">Transmembrane</keyword>
<name>A0A6L5YFI4_9FIRM</name>
<evidence type="ECO:0000313" key="4">
    <source>
        <dbReference type="EMBL" id="MST57044.1"/>
    </source>
</evidence>
<dbReference type="Proteomes" id="UP000476055">
    <property type="component" value="Unassembled WGS sequence"/>
</dbReference>
<feature type="compositionally biased region" description="Polar residues" evidence="1">
    <location>
        <begin position="44"/>
        <end position="53"/>
    </location>
</feature>
<dbReference type="EMBL" id="VUMU01000002">
    <property type="protein sequence ID" value="MST57044.1"/>
    <property type="molecule type" value="Genomic_DNA"/>
</dbReference>
<dbReference type="InterPro" id="IPR014900">
    <property type="entry name" value="VLTF-3_Zn_ribbon"/>
</dbReference>
<dbReference type="PANTHER" id="PTHR37826:SF3">
    <property type="entry name" value="J DOMAIN-CONTAINING PROTEIN"/>
    <property type="match status" value="1"/>
</dbReference>
<dbReference type="RefSeq" id="WP_154495073.1">
    <property type="nucleotide sequence ID" value="NZ_VUMU01000002.1"/>
</dbReference>
<evidence type="ECO:0000256" key="2">
    <source>
        <dbReference type="SAM" id="Phobius"/>
    </source>
</evidence>
<evidence type="ECO:0000313" key="5">
    <source>
        <dbReference type="Proteomes" id="UP000476055"/>
    </source>
</evidence>
<dbReference type="AlphaFoldDB" id="A0A6L5YFI4"/>
<comment type="caution">
    <text evidence="4">The sequence shown here is derived from an EMBL/GenBank/DDBJ whole genome shotgun (WGS) entry which is preliminary data.</text>
</comment>